<sequence length="431" mass="49572">MDDSFSNISREINEAVERVLSSGAVHELKDTINTAMNQANNGIRQTMDDVRRQTQQTMNDVKRQGYQTRDHFRQAYQNFDPSEFHSNYTRTHNRMRQAHPYQEEQRAGNAAWQKPPTQPAVRYREPKGTANIVLGVIGCTFTGAAFLGMVLNLILNFNPAGILAAVMFFLLLAGSVSLIARGGVQKGRFERFTRYRALIHGRTYCEISELAAATGKTAKEIVKDLKKMIRLRLFPVGYLDDKETCLILDQETYHQYLETQEHIKQMQEEEKRRREMEEKDPQAARLQELLDEGKHYIQKIKEINVALPEEEISQKLDELEKITSKIFSYVEQHPAKVTQIRKFMCYYLPTTLKLVEAYRDLEEHGIRSEEVINTENEIKQALGNINLAFGNLLKDLMQDDLMDLSAEISTLEAMLAQEGLTSGRDFDRSLL</sequence>
<accession>A0A949K111</accession>
<gene>
    <name evidence="2" type="ORF">KTH89_20590</name>
</gene>
<dbReference type="Proteomes" id="UP000712157">
    <property type="component" value="Unassembled WGS sequence"/>
</dbReference>
<dbReference type="RefSeq" id="WP_238722938.1">
    <property type="nucleotide sequence ID" value="NZ_JAHQCW010000045.1"/>
</dbReference>
<feature type="transmembrane region" description="Helical" evidence="1">
    <location>
        <begin position="161"/>
        <end position="184"/>
    </location>
</feature>
<feature type="transmembrane region" description="Helical" evidence="1">
    <location>
        <begin position="132"/>
        <end position="155"/>
    </location>
</feature>
<name>A0A949K111_9FIRM</name>
<dbReference type="EMBL" id="JAHQCW010000045">
    <property type="protein sequence ID" value="MBU9738938.1"/>
    <property type="molecule type" value="Genomic_DNA"/>
</dbReference>
<keyword evidence="1" id="KW-0472">Membrane</keyword>
<organism evidence="2 3">
    <name type="scientific">Diplocloster agilis</name>
    <dbReference type="NCBI Taxonomy" id="2850323"/>
    <lineage>
        <taxon>Bacteria</taxon>
        <taxon>Bacillati</taxon>
        <taxon>Bacillota</taxon>
        <taxon>Clostridia</taxon>
        <taxon>Lachnospirales</taxon>
        <taxon>Lachnospiraceae</taxon>
        <taxon>Diplocloster</taxon>
    </lineage>
</organism>
<evidence type="ECO:0000256" key="1">
    <source>
        <dbReference type="SAM" id="Phobius"/>
    </source>
</evidence>
<reference evidence="2" key="1">
    <citation type="submission" date="2021-06" db="EMBL/GenBank/DDBJ databases">
        <title>Description of novel taxa of the family Lachnospiraceae.</title>
        <authorList>
            <person name="Chaplin A.V."/>
            <person name="Sokolova S.R."/>
            <person name="Pikina A.P."/>
            <person name="Korzhanova M."/>
            <person name="Belova V."/>
            <person name="Korostin D."/>
            <person name="Efimov B.A."/>
        </authorList>
    </citation>
    <scope>NUCLEOTIDE SEQUENCE</scope>
    <source>
        <strain evidence="2">ASD5720</strain>
    </source>
</reference>
<keyword evidence="1" id="KW-0812">Transmembrane</keyword>
<keyword evidence="1" id="KW-1133">Transmembrane helix</keyword>
<evidence type="ECO:0000313" key="2">
    <source>
        <dbReference type="EMBL" id="MBU9738938.1"/>
    </source>
</evidence>
<comment type="caution">
    <text evidence="2">The sequence shown here is derived from an EMBL/GenBank/DDBJ whole genome shotgun (WGS) entry which is preliminary data.</text>
</comment>
<dbReference type="InterPro" id="IPR018770">
    <property type="entry name" value="ChloroindolylP_hydrolase"/>
</dbReference>
<proteinExistence type="predicted"/>
<dbReference type="AlphaFoldDB" id="A0A949K111"/>
<dbReference type="Pfam" id="PF10112">
    <property type="entry name" value="Halogen_Hydrol"/>
    <property type="match status" value="1"/>
</dbReference>
<evidence type="ECO:0000313" key="3">
    <source>
        <dbReference type="Proteomes" id="UP000712157"/>
    </source>
</evidence>
<keyword evidence="3" id="KW-1185">Reference proteome</keyword>
<protein>
    <submittedName>
        <fullName evidence="2">5-bromo-4-chloroindolyl phosphate hydrolysis family protein</fullName>
    </submittedName>
</protein>